<accession>X1IZ48</accession>
<dbReference type="AlphaFoldDB" id="X1IZ48"/>
<gene>
    <name evidence="1" type="ORF">S03H2_47393</name>
</gene>
<protein>
    <recommendedName>
        <fullName evidence="2">Uroporphyrinogen decarboxylase (URO-D) domain-containing protein</fullName>
    </recommendedName>
</protein>
<comment type="caution">
    <text evidence="1">The sequence shown here is derived from an EMBL/GenBank/DDBJ whole genome shotgun (WGS) entry which is preliminary data.</text>
</comment>
<evidence type="ECO:0008006" key="2">
    <source>
        <dbReference type="Google" id="ProtNLM"/>
    </source>
</evidence>
<evidence type="ECO:0000313" key="1">
    <source>
        <dbReference type="EMBL" id="GAH71374.1"/>
    </source>
</evidence>
<sequence length="87" mass="10064">FELRRRHGEFILMGWLEKESVNEGNEDRIAREILSKVPPLLEQGRYFPNGDHGLQPLVTFPALCMFMTLLHEVTGNPEGEFPRMRPA</sequence>
<proteinExistence type="predicted"/>
<reference evidence="1" key="1">
    <citation type="journal article" date="2014" name="Front. Microbiol.">
        <title>High frequency of phylogenetically diverse reductive dehalogenase-homologous genes in deep subseafloor sedimentary metagenomes.</title>
        <authorList>
            <person name="Kawai M."/>
            <person name="Futagami T."/>
            <person name="Toyoda A."/>
            <person name="Takaki Y."/>
            <person name="Nishi S."/>
            <person name="Hori S."/>
            <person name="Arai W."/>
            <person name="Tsubouchi T."/>
            <person name="Morono Y."/>
            <person name="Uchiyama I."/>
            <person name="Ito T."/>
            <person name="Fujiyama A."/>
            <person name="Inagaki F."/>
            <person name="Takami H."/>
        </authorList>
    </citation>
    <scope>NUCLEOTIDE SEQUENCE</scope>
    <source>
        <strain evidence="1">Expedition CK06-06</strain>
    </source>
</reference>
<name>X1IZ48_9ZZZZ</name>
<organism evidence="1">
    <name type="scientific">marine sediment metagenome</name>
    <dbReference type="NCBI Taxonomy" id="412755"/>
    <lineage>
        <taxon>unclassified sequences</taxon>
        <taxon>metagenomes</taxon>
        <taxon>ecological metagenomes</taxon>
    </lineage>
</organism>
<feature type="non-terminal residue" evidence="1">
    <location>
        <position position="1"/>
    </location>
</feature>
<dbReference type="EMBL" id="BARU01029820">
    <property type="protein sequence ID" value="GAH71374.1"/>
    <property type="molecule type" value="Genomic_DNA"/>
</dbReference>